<gene>
    <name evidence="7" type="ORF">D8M03_09175</name>
</gene>
<feature type="transmembrane region" description="Helical" evidence="6">
    <location>
        <begin position="7"/>
        <end position="27"/>
    </location>
</feature>
<dbReference type="EMBL" id="RBZN01000019">
    <property type="protein sequence ID" value="RKQ16663.1"/>
    <property type="molecule type" value="Genomic_DNA"/>
</dbReference>
<protein>
    <submittedName>
        <fullName evidence="7">LemA family protein</fullName>
    </submittedName>
</protein>
<evidence type="ECO:0000313" key="7">
    <source>
        <dbReference type="EMBL" id="RKQ16663.1"/>
    </source>
</evidence>
<dbReference type="Proteomes" id="UP000272238">
    <property type="component" value="Unassembled WGS sequence"/>
</dbReference>
<keyword evidence="4 6" id="KW-1133">Transmembrane helix</keyword>
<evidence type="ECO:0000256" key="1">
    <source>
        <dbReference type="ARBA" id="ARBA00004167"/>
    </source>
</evidence>
<reference evidence="7 8" key="1">
    <citation type="journal article" date="2016" name="Antonie Van Leeuwenhoek">
        <title>Lysinibacillus endophyticus sp. nov., an indole-3-acetic acid producing endophytic bacterium isolated from corn root (Zea mays cv. Xinken-5).</title>
        <authorList>
            <person name="Yu J."/>
            <person name="Guan X."/>
            <person name="Liu C."/>
            <person name="Xiang W."/>
            <person name="Yu Z."/>
            <person name="Liu X."/>
            <person name="Wang G."/>
        </authorList>
    </citation>
    <scope>NUCLEOTIDE SEQUENCE [LARGE SCALE GENOMIC DNA]</scope>
    <source>
        <strain evidence="7 8">DSM 100506</strain>
    </source>
</reference>
<keyword evidence="8" id="KW-1185">Reference proteome</keyword>
<dbReference type="SUPFAM" id="SSF140478">
    <property type="entry name" value="LemA-like"/>
    <property type="match status" value="1"/>
</dbReference>
<proteinExistence type="inferred from homology"/>
<comment type="subcellular location">
    <subcellularLocation>
        <location evidence="1">Membrane</location>
        <topology evidence="1">Single-pass membrane protein</topology>
    </subcellularLocation>
</comment>
<dbReference type="OrthoDB" id="9804152at2"/>
<accession>A0A494Z2E4</accession>
<evidence type="ECO:0000256" key="6">
    <source>
        <dbReference type="SAM" id="Phobius"/>
    </source>
</evidence>
<sequence length="194" mass="22054">MKNEKGNALLISVIILVAIGIFGIYVFSKYNSIVTSEENISSKWSQVENQLQRRFDLIPNLVNTAKGYAAHEEEIFLKLAEARSEYGSAKSIEDVANANDELSQALSNLFVVVENYPELKSNEQFNMLMTELAGTENRIAVARKDYNEAVQEYNSTIRRFPGSIIANMFDFELKTYFEVQEGIEEVPTIQFEDE</sequence>
<dbReference type="PANTHER" id="PTHR34478">
    <property type="entry name" value="PROTEIN LEMA"/>
    <property type="match status" value="1"/>
</dbReference>
<organism evidence="7 8">
    <name type="scientific">Ureibacillus endophyticus</name>
    <dbReference type="NCBI Taxonomy" id="1978490"/>
    <lineage>
        <taxon>Bacteria</taxon>
        <taxon>Bacillati</taxon>
        <taxon>Bacillota</taxon>
        <taxon>Bacilli</taxon>
        <taxon>Bacillales</taxon>
        <taxon>Caryophanaceae</taxon>
        <taxon>Ureibacillus</taxon>
    </lineage>
</organism>
<dbReference type="PANTHER" id="PTHR34478:SF2">
    <property type="entry name" value="MEMBRANE PROTEIN"/>
    <property type="match status" value="1"/>
</dbReference>
<keyword evidence="5 6" id="KW-0472">Membrane</keyword>
<dbReference type="RefSeq" id="WP_121214474.1">
    <property type="nucleotide sequence ID" value="NZ_RBZN01000019.1"/>
</dbReference>
<dbReference type="AlphaFoldDB" id="A0A494Z2E4"/>
<comment type="similarity">
    <text evidence="2">Belongs to the LemA family.</text>
</comment>
<dbReference type="GO" id="GO:0016020">
    <property type="term" value="C:membrane"/>
    <property type="evidence" value="ECO:0007669"/>
    <property type="project" value="UniProtKB-SubCell"/>
</dbReference>
<evidence type="ECO:0000256" key="3">
    <source>
        <dbReference type="ARBA" id="ARBA00022692"/>
    </source>
</evidence>
<dbReference type="InterPro" id="IPR007156">
    <property type="entry name" value="MamQ_LemA"/>
</dbReference>
<evidence type="ECO:0000256" key="5">
    <source>
        <dbReference type="ARBA" id="ARBA00023136"/>
    </source>
</evidence>
<evidence type="ECO:0000313" key="8">
    <source>
        <dbReference type="Proteomes" id="UP000272238"/>
    </source>
</evidence>
<keyword evidence="3 6" id="KW-0812">Transmembrane</keyword>
<evidence type="ECO:0000256" key="2">
    <source>
        <dbReference type="ARBA" id="ARBA00008854"/>
    </source>
</evidence>
<name>A0A494Z2E4_9BACL</name>
<comment type="caution">
    <text evidence="7">The sequence shown here is derived from an EMBL/GenBank/DDBJ whole genome shotgun (WGS) entry which is preliminary data.</text>
</comment>
<dbReference type="InterPro" id="IPR023353">
    <property type="entry name" value="LemA-like_dom_sf"/>
</dbReference>
<dbReference type="Pfam" id="PF04011">
    <property type="entry name" value="LemA"/>
    <property type="match status" value="1"/>
</dbReference>
<evidence type="ECO:0000256" key="4">
    <source>
        <dbReference type="ARBA" id="ARBA00022989"/>
    </source>
</evidence>
<dbReference type="Gene3D" id="1.20.1440.20">
    <property type="entry name" value="LemA-like domain"/>
    <property type="match status" value="1"/>
</dbReference>